<dbReference type="InterPro" id="IPR029058">
    <property type="entry name" value="AB_hydrolase_fold"/>
</dbReference>
<dbReference type="GO" id="GO:0016746">
    <property type="term" value="F:acyltransferase activity"/>
    <property type="evidence" value="ECO:0007669"/>
    <property type="project" value="UniProtKB-KW"/>
</dbReference>
<dbReference type="InterPro" id="IPR051321">
    <property type="entry name" value="PHA/PHB_synthase"/>
</dbReference>
<dbReference type="InterPro" id="IPR010963">
    <property type="entry name" value="PHA_synth_I"/>
</dbReference>
<dbReference type="STRING" id="1121279.SAMN02745887_03128"/>
<evidence type="ECO:0000256" key="1">
    <source>
        <dbReference type="ARBA" id="ARBA00004496"/>
    </source>
</evidence>
<dbReference type="Proteomes" id="UP000186513">
    <property type="component" value="Unassembled WGS sequence"/>
</dbReference>
<dbReference type="Pfam" id="PF07167">
    <property type="entry name" value="PhaC_N"/>
    <property type="match status" value="1"/>
</dbReference>
<dbReference type="EMBL" id="FPKR01000013">
    <property type="protein sequence ID" value="SFZ78684.1"/>
    <property type="molecule type" value="Genomic_DNA"/>
</dbReference>
<evidence type="ECO:0000256" key="3">
    <source>
        <dbReference type="ARBA" id="ARBA00022679"/>
    </source>
</evidence>
<evidence type="ECO:0000256" key="4">
    <source>
        <dbReference type="ARBA" id="ARBA00023315"/>
    </source>
</evidence>
<name>A0A1K2HPE4_9NEIS</name>
<dbReference type="PANTHER" id="PTHR36837">
    <property type="entry name" value="POLY(3-HYDROXYALKANOATE) POLYMERASE SUBUNIT PHAC"/>
    <property type="match status" value="1"/>
</dbReference>
<evidence type="ECO:0000313" key="7">
    <source>
        <dbReference type="Proteomes" id="UP000186513"/>
    </source>
</evidence>
<dbReference type="Gene3D" id="3.40.50.1820">
    <property type="entry name" value="alpha/beta hydrolase"/>
    <property type="match status" value="1"/>
</dbReference>
<evidence type="ECO:0000256" key="2">
    <source>
        <dbReference type="ARBA" id="ARBA00022490"/>
    </source>
</evidence>
<gene>
    <name evidence="6" type="ORF">SAMN02745887_03128</name>
</gene>
<dbReference type="NCBIfam" id="TIGR01838">
    <property type="entry name" value="PHA_synth_I"/>
    <property type="match status" value="1"/>
</dbReference>
<dbReference type="AlphaFoldDB" id="A0A1K2HPE4"/>
<comment type="subcellular location">
    <subcellularLocation>
        <location evidence="1">Cytoplasm</location>
    </subcellularLocation>
</comment>
<organism evidence="6 7">
    <name type="scientific">Chitinimonas taiwanensis DSM 18899</name>
    <dbReference type="NCBI Taxonomy" id="1121279"/>
    <lineage>
        <taxon>Bacteria</taxon>
        <taxon>Pseudomonadati</taxon>
        <taxon>Pseudomonadota</taxon>
        <taxon>Betaproteobacteria</taxon>
        <taxon>Neisseriales</taxon>
        <taxon>Chitinibacteraceae</taxon>
        <taxon>Chitinimonas</taxon>
    </lineage>
</organism>
<keyword evidence="7" id="KW-1185">Reference proteome</keyword>
<feature type="domain" description="Poly-beta-hydroxybutyrate polymerase N-terminal" evidence="5">
    <location>
        <begin position="96"/>
        <end position="261"/>
    </location>
</feature>
<keyword evidence="4" id="KW-0012">Acyltransferase</keyword>
<dbReference type="SUPFAM" id="SSF53474">
    <property type="entry name" value="alpha/beta-Hydrolases"/>
    <property type="match status" value="1"/>
</dbReference>
<dbReference type="GO" id="GO:0005737">
    <property type="term" value="C:cytoplasm"/>
    <property type="evidence" value="ECO:0007669"/>
    <property type="project" value="UniProtKB-SubCell"/>
</dbReference>
<dbReference type="PANTHER" id="PTHR36837:SF5">
    <property type="entry name" value="POLY-3-HYDROXYBUTYRATE SYNTHASE"/>
    <property type="match status" value="1"/>
</dbReference>
<dbReference type="GO" id="GO:0042619">
    <property type="term" value="P:poly-hydroxybutyrate biosynthetic process"/>
    <property type="evidence" value="ECO:0007669"/>
    <property type="project" value="InterPro"/>
</dbReference>
<reference evidence="6 7" key="1">
    <citation type="submission" date="2016-11" db="EMBL/GenBank/DDBJ databases">
        <authorList>
            <person name="Jaros S."/>
            <person name="Januszkiewicz K."/>
            <person name="Wedrychowicz H."/>
        </authorList>
    </citation>
    <scope>NUCLEOTIDE SEQUENCE [LARGE SCALE GENOMIC DNA]</scope>
    <source>
        <strain evidence="6 7">DSM 18899</strain>
    </source>
</reference>
<accession>A0A1K2HPE4</accession>
<keyword evidence="3" id="KW-0808">Transferase</keyword>
<proteinExistence type="predicted"/>
<sequence>METALSQSNSDTIRFDDFMQSLTESNRKLFERFVAGLQPVANSASSAPIDQFMQGLMGNTQQLLGMQSSYYQQQMNLWSGLLGVQSKPAEPAARGDRRFAAPEWAQYPFFDYMKQHYLLSAKWLNELVDGVPMDEATREKVGFYTQQFIDAMSPSNFALTNPEVIKLAIDTKGESLAEGMRKLSEDMAKGHISMTDETKFAVGENLAITPGTVVFQSELFQLIQYTPTTEKVYERPLLFVPPAVNKYYLMDLQPENSMVRHFVAQGYTVFMVSWRSITPELGQTTWDDYVEHGVIKAAEVVREISKQDKLNVLGFCIGGVILTTTLAVMKARGLDWFESVTFMTSLIDHTEPGEIKQFVDEDLVKSREAKLAEGGVISGKELARAFAMLRANDLIWNYVVNNYLKGKTPPPFDLLYWNNDSANLPLPMHTFFLRQMYLENNLAKPGAMQVCGVPVDVREYDWPIYIFAAREDHIVPWQSAYRGTQLLGSKQLRYVLGASGHIAGSINPVGPGKRNYWVNDAYPADPDTWLAEAESRPGSWWQDWDQWLIPKSGKQIAAPKKPGNTKYKAIEAAPGSYVKAKVGAGAA</sequence>
<evidence type="ECO:0000313" key="6">
    <source>
        <dbReference type="EMBL" id="SFZ78684.1"/>
    </source>
</evidence>
<protein>
    <submittedName>
        <fullName evidence="6">Polyhydroxyalkanoate synthase</fullName>
    </submittedName>
</protein>
<dbReference type="InterPro" id="IPR010941">
    <property type="entry name" value="PhaC_N"/>
</dbReference>
<keyword evidence="2" id="KW-0963">Cytoplasm</keyword>
<evidence type="ECO:0000259" key="5">
    <source>
        <dbReference type="Pfam" id="PF07167"/>
    </source>
</evidence>